<sequence length="1156" mass="125962">MALKKAKASKKGNTTSKASDSKKTAKSNARGAAPSKPKDTRDAPDGPADSEESDHEPRVENPSTDICHDLKEIFSAVKSFQGSYYFVKQCDDAPNPTLRLTAGNIGTVGLPLVEVAAKKIIAHSKQVLFAPEERLAVGKKVRDTWEMDGEFVNFDSPKWNSFILDLAAQACRGLGIDFLASKPKVELYKLLLHGTGSHFLPRQYTEKAEGVFATMTVILPSAFTGGTVYLLHAGLPAVIKSSVDSLTSTSVTAWYTGVTHELKPVTSGYRLALSYNLIHTTNAPRPSLPAAYGPLVQLRHVLLSWKQGGGSGPRKIVYLLKSIYSAASLRDSKSTDAHIASFLGAVTGELGFSFGLARAQLTLSDPDLEKSMKITNLVDLEGRAISGEVLIDKEKGGETIPADLAGALRDGGYHEHISNGRREGRWQRYREGSVLVIWPSIRDTEIAYGSEYLGHALGSLRAATSTKPSREALQFVEDALASRHSDVDPSQVLRTVCAAACQWGDSKLWHRAMQICGGYDDLERLGLDDIMDAVAKFGYDDVLPSIEKMLQKDKSNTRRLKLLEEIESEVKANDDSSLDGWIAKSRETVLESLGPLVAGEDKLLIEIVKAPGGITALKQKIVPRVESNSKPEDLLSLVFALHAEQIKEGSCFKSSADKKIGCRMKTHLLLHAIRHADFFELVRSPSVKDPFMPNCWRTPPHAPSTKLTVQYLEACLSTDSESLIEDIVEQLLKGPSTTRNTKPTTEQRNSVLIKLVPYFGKMVEERSANMPPLPPSTIDLFYETTIPLLLAEMPRAVFKEDAVTSVVRAAAISGGVELLEQSILPEFKAVGPGAYLYKRFIQQLRAHEAQFAAKPSPTSSILDIVTDLVKTMINRLNLTKTATATMDMLEYCYEAGCGPCYADVLSKIVNDETLKADSIESFLLPLIPNLVGFASRHSISMAAPPLVSYFRAVISAWIRGILGSKPPANSALLACAQKITCECSFCPEIVKFLSSCTEQTLHLSGVKATGIKHLEKILGYARIHTVAHCSTMMTVPRGFKITKTNAAHQASRWKINQRKGISTLKSISTGENVLAAVFGTSYNNLLLQLGVPRINTAVSAEPGSANSTARPSARLKSATTAAHARRLSARPAPEYEDTKSSKRRKVDHANEIVDLT</sequence>
<dbReference type="InParanoid" id="A0A067M3J0"/>
<dbReference type="HOGENOM" id="CLU_007520_1_2_1"/>
<keyword evidence="3" id="KW-1185">Reference proteome</keyword>
<reference evidence="3" key="1">
    <citation type="journal article" date="2014" name="Proc. Natl. Acad. Sci. U.S.A.">
        <title>Extensive sampling of basidiomycete genomes demonstrates inadequacy of the white-rot/brown-rot paradigm for wood decay fungi.</title>
        <authorList>
            <person name="Riley R."/>
            <person name="Salamov A.A."/>
            <person name="Brown D.W."/>
            <person name="Nagy L.G."/>
            <person name="Floudas D."/>
            <person name="Held B.W."/>
            <person name="Levasseur A."/>
            <person name="Lombard V."/>
            <person name="Morin E."/>
            <person name="Otillar R."/>
            <person name="Lindquist E.A."/>
            <person name="Sun H."/>
            <person name="LaButti K.M."/>
            <person name="Schmutz J."/>
            <person name="Jabbour D."/>
            <person name="Luo H."/>
            <person name="Baker S.E."/>
            <person name="Pisabarro A.G."/>
            <person name="Walton J.D."/>
            <person name="Blanchette R.A."/>
            <person name="Henrissat B."/>
            <person name="Martin F."/>
            <person name="Cullen D."/>
            <person name="Hibbett D.S."/>
            <person name="Grigoriev I.V."/>
        </authorList>
    </citation>
    <scope>NUCLEOTIDE SEQUENCE [LARGE SCALE GENOMIC DNA]</scope>
    <source>
        <strain evidence="3">FD-172 SS1</strain>
    </source>
</reference>
<feature type="region of interest" description="Disordered" evidence="1">
    <location>
        <begin position="1"/>
        <end position="64"/>
    </location>
</feature>
<dbReference type="PANTHER" id="PTHR33099:SF13">
    <property type="entry name" value="F-BOX DOMAIN-CONTAINING PROTEIN-RELATED"/>
    <property type="match status" value="1"/>
</dbReference>
<feature type="compositionally biased region" description="Basic residues" evidence="1">
    <location>
        <begin position="1"/>
        <end position="10"/>
    </location>
</feature>
<feature type="compositionally biased region" description="Basic and acidic residues" evidence="1">
    <location>
        <begin position="1147"/>
        <end position="1156"/>
    </location>
</feature>
<dbReference type="AlphaFoldDB" id="A0A067M3J0"/>
<dbReference type="OrthoDB" id="124582at2759"/>
<evidence type="ECO:0000313" key="2">
    <source>
        <dbReference type="EMBL" id="KDQ10139.1"/>
    </source>
</evidence>
<protein>
    <submittedName>
        <fullName evidence="2">Uncharacterized protein</fullName>
    </submittedName>
</protein>
<gene>
    <name evidence="2" type="ORF">BOTBODRAFT_36572</name>
</gene>
<name>A0A067M3J0_BOTB1</name>
<dbReference type="PANTHER" id="PTHR33099">
    <property type="entry name" value="FE2OG DIOXYGENASE DOMAIN-CONTAINING PROTEIN"/>
    <property type="match status" value="1"/>
</dbReference>
<dbReference type="EMBL" id="KL198071">
    <property type="protein sequence ID" value="KDQ10139.1"/>
    <property type="molecule type" value="Genomic_DNA"/>
</dbReference>
<dbReference type="Proteomes" id="UP000027195">
    <property type="component" value="Unassembled WGS sequence"/>
</dbReference>
<proteinExistence type="predicted"/>
<evidence type="ECO:0000256" key="1">
    <source>
        <dbReference type="SAM" id="MobiDB-lite"/>
    </source>
</evidence>
<organism evidence="2 3">
    <name type="scientific">Botryobasidium botryosum (strain FD-172 SS1)</name>
    <dbReference type="NCBI Taxonomy" id="930990"/>
    <lineage>
        <taxon>Eukaryota</taxon>
        <taxon>Fungi</taxon>
        <taxon>Dikarya</taxon>
        <taxon>Basidiomycota</taxon>
        <taxon>Agaricomycotina</taxon>
        <taxon>Agaricomycetes</taxon>
        <taxon>Cantharellales</taxon>
        <taxon>Botryobasidiaceae</taxon>
        <taxon>Botryobasidium</taxon>
    </lineage>
</organism>
<feature type="region of interest" description="Disordered" evidence="1">
    <location>
        <begin position="1100"/>
        <end position="1156"/>
    </location>
</feature>
<dbReference type="Gene3D" id="2.60.120.620">
    <property type="entry name" value="q2cbj1_9rhob like domain"/>
    <property type="match status" value="1"/>
</dbReference>
<accession>A0A067M3J0</accession>
<evidence type="ECO:0000313" key="3">
    <source>
        <dbReference type="Proteomes" id="UP000027195"/>
    </source>
</evidence>